<feature type="chain" id="PRO_5042131334" evidence="1">
    <location>
        <begin position="24"/>
        <end position="234"/>
    </location>
</feature>
<evidence type="ECO:0000313" key="4">
    <source>
        <dbReference type="Proteomes" id="UP000032568"/>
    </source>
</evidence>
<organism evidence="3 4">
    <name type="scientific">Thalassomonas actiniarum</name>
    <dbReference type="NCBI Taxonomy" id="485447"/>
    <lineage>
        <taxon>Bacteria</taxon>
        <taxon>Pseudomonadati</taxon>
        <taxon>Pseudomonadota</taxon>
        <taxon>Gammaproteobacteria</taxon>
        <taxon>Alteromonadales</taxon>
        <taxon>Colwelliaceae</taxon>
        <taxon>Thalassomonas</taxon>
    </lineage>
</organism>
<name>A0AAE9YTS4_9GAMM</name>
<dbReference type="KEGG" id="tact:SG35_010740"/>
<proteinExistence type="predicted"/>
<protein>
    <submittedName>
        <fullName evidence="3">PEP-CTERM sorting domain-containing protein</fullName>
    </submittedName>
</protein>
<dbReference type="Pfam" id="PF07589">
    <property type="entry name" value="PEP-CTERM"/>
    <property type="match status" value="1"/>
</dbReference>
<gene>
    <name evidence="3" type="ORF">SG35_010740</name>
</gene>
<evidence type="ECO:0000259" key="2">
    <source>
        <dbReference type="Pfam" id="PF07589"/>
    </source>
</evidence>
<dbReference type="RefSeq" id="WP_044833505.1">
    <property type="nucleotide sequence ID" value="NZ_CP059735.1"/>
</dbReference>
<dbReference type="AlphaFoldDB" id="A0AAE9YTS4"/>
<accession>A0AAE9YTS4</accession>
<keyword evidence="1" id="KW-0732">Signal</keyword>
<sequence>MKKIMKFIVLVLSFNLWVNLAWACGHPPPPPVPDPPPPEVWMIDHGIDPDTGMSNMWFGVEIDPELFPITEPTICTCGIGLGGANLPFIPSLSVTSAMLAVTNMMTHEVDPVEGFEFDLDSGSTADAEANALLPDQQWTGFSALVTNFVQPILEDNEVLKLWFNLEIDPGDLQALHDATDGQLIGFSIGGSPDDPEHQPQQFIGHKTSVPEPASALLLAMGLVLFVAGRKKRLS</sequence>
<feature type="domain" description="Ice-binding protein C-terminal" evidence="2">
    <location>
        <begin position="208"/>
        <end position="231"/>
    </location>
</feature>
<evidence type="ECO:0000256" key="1">
    <source>
        <dbReference type="SAM" id="SignalP"/>
    </source>
</evidence>
<reference evidence="3 4" key="1">
    <citation type="journal article" date="2015" name="Genome Announc.">
        <title>Draft Genome Sequences of Marine Isolates of Thalassomonas viridans and Thalassomonas actiniarum.</title>
        <authorList>
            <person name="Olonade I."/>
            <person name="van Zyl L.J."/>
            <person name="Trindade M."/>
        </authorList>
    </citation>
    <scope>NUCLEOTIDE SEQUENCE [LARGE SCALE GENOMIC DNA]</scope>
    <source>
        <strain evidence="3 4">A5K-106</strain>
    </source>
</reference>
<keyword evidence="4" id="KW-1185">Reference proteome</keyword>
<feature type="signal peptide" evidence="1">
    <location>
        <begin position="1"/>
        <end position="23"/>
    </location>
</feature>
<dbReference type="Proteomes" id="UP000032568">
    <property type="component" value="Chromosome"/>
</dbReference>
<evidence type="ECO:0000313" key="3">
    <source>
        <dbReference type="EMBL" id="WDE01061.1"/>
    </source>
</evidence>
<dbReference type="EMBL" id="CP059735">
    <property type="protein sequence ID" value="WDE01061.1"/>
    <property type="molecule type" value="Genomic_DNA"/>
</dbReference>
<dbReference type="InterPro" id="IPR013424">
    <property type="entry name" value="Ice-binding_C"/>
</dbReference>
<dbReference type="NCBIfam" id="TIGR02595">
    <property type="entry name" value="PEP_CTERM"/>
    <property type="match status" value="1"/>
</dbReference>
<reference evidence="3 4" key="2">
    <citation type="journal article" date="2022" name="Mar. Drugs">
        <title>Bioassay-Guided Fractionation Leads to the Detection of Cholic Acid Generated by the Rare Thalassomonas sp.</title>
        <authorList>
            <person name="Pheiffer F."/>
            <person name="Schneider Y.K."/>
            <person name="Hansen E.H."/>
            <person name="Andersen J.H."/>
            <person name="Isaksson J."/>
            <person name="Busche T."/>
            <person name="R C."/>
            <person name="Kalinowski J."/>
            <person name="Zyl L.V."/>
            <person name="Trindade M."/>
        </authorList>
    </citation>
    <scope>NUCLEOTIDE SEQUENCE [LARGE SCALE GENOMIC DNA]</scope>
    <source>
        <strain evidence="3 4">A5K-106</strain>
    </source>
</reference>